<comment type="caution">
    <text evidence="7">The sequence shown here is derived from an EMBL/GenBank/DDBJ whole genome shotgun (WGS) entry which is preliminary data.</text>
</comment>
<dbReference type="SUPFAM" id="SSF53187">
    <property type="entry name" value="Zn-dependent exopeptidases"/>
    <property type="match status" value="1"/>
</dbReference>
<dbReference type="Gene3D" id="3.40.630.10">
    <property type="entry name" value="Zn peptidases"/>
    <property type="match status" value="1"/>
</dbReference>
<accession>A0A5R8K7I6</accession>
<evidence type="ECO:0000259" key="6">
    <source>
        <dbReference type="PROSITE" id="PS52035"/>
    </source>
</evidence>
<reference evidence="7 8" key="1">
    <citation type="submission" date="2019-05" db="EMBL/GenBank/DDBJ databases">
        <title>Verrucobacter flavum gen. nov., sp. nov. a new member of the family Verrucomicrobiaceae.</title>
        <authorList>
            <person name="Szuroczki S."/>
            <person name="Abbaszade G."/>
            <person name="Szabo A."/>
            <person name="Felfoldi T."/>
            <person name="Schumann P."/>
            <person name="Boka K."/>
            <person name="Keki Z."/>
            <person name="Toumi M."/>
            <person name="Toth E."/>
        </authorList>
    </citation>
    <scope>NUCLEOTIDE SEQUENCE [LARGE SCALE GENOMIC DNA]</scope>
    <source>
        <strain evidence="7 8">MG-N-17</strain>
    </source>
</reference>
<comment type="similarity">
    <text evidence="5">Belongs to the peptidase M14 family.</text>
</comment>
<evidence type="ECO:0000313" key="7">
    <source>
        <dbReference type="EMBL" id="TLD68314.1"/>
    </source>
</evidence>
<evidence type="ECO:0000256" key="5">
    <source>
        <dbReference type="PROSITE-ProRule" id="PRU01379"/>
    </source>
</evidence>
<dbReference type="InterPro" id="IPR000834">
    <property type="entry name" value="Peptidase_M14"/>
</dbReference>
<dbReference type="Pfam" id="PF24827">
    <property type="entry name" value="AstE_AspA_cat"/>
    <property type="match status" value="1"/>
</dbReference>
<dbReference type="GO" id="GO:0008270">
    <property type="term" value="F:zinc ion binding"/>
    <property type="evidence" value="ECO:0007669"/>
    <property type="project" value="InterPro"/>
</dbReference>
<dbReference type="PROSITE" id="PS52035">
    <property type="entry name" value="PEPTIDASE_M14"/>
    <property type="match status" value="1"/>
</dbReference>
<evidence type="ECO:0000313" key="8">
    <source>
        <dbReference type="Proteomes" id="UP000306196"/>
    </source>
</evidence>
<dbReference type="OrthoDB" id="184972at2"/>
<evidence type="ECO:0000256" key="3">
    <source>
        <dbReference type="ARBA" id="ARBA00022801"/>
    </source>
</evidence>
<dbReference type="GO" id="GO:0016788">
    <property type="term" value="F:hydrolase activity, acting on ester bonds"/>
    <property type="evidence" value="ECO:0007669"/>
    <property type="project" value="InterPro"/>
</dbReference>
<dbReference type="GO" id="GO:0006508">
    <property type="term" value="P:proteolysis"/>
    <property type="evidence" value="ECO:0007669"/>
    <property type="project" value="InterPro"/>
</dbReference>
<dbReference type="Proteomes" id="UP000306196">
    <property type="component" value="Unassembled WGS sequence"/>
</dbReference>
<dbReference type="CDD" id="cd06231">
    <property type="entry name" value="M14_REP34-like"/>
    <property type="match status" value="1"/>
</dbReference>
<protein>
    <recommendedName>
        <fullName evidence="6">Peptidase M14 domain-containing protein</fullName>
    </recommendedName>
</protein>
<evidence type="ECO:0000256" key="4">
    <source>
        <dbReference type="ARBA" id="ARBA00022833"/>
    </source>
</evidence>
<dbReference type="AlphaFoldDB" id="A0A5R8K7I6"/>
<proteinExistence type="inferred from homology"/>
<comment type="cofactor">
    <cofactor evidence="1">
        <name>Zn(2+)</name>
        <dbReference type="ChEBI" id="CHEBI:29105"/>
    </cofactor>
</comment>
<organism evidence="7 8">
    <name type="scientific">Phragmitibacter flavus</name>
    <dbReference type="NCBI Taxonomy" id="2576071"/>
    <lineage>
        <taxon>Bacteria</taxon>
        <taxon>Pseudomonadati</taxon>
        <taxon>Verrucomicrobiota</taxon>
        <taxon>Verrucomicrobiia</taxon>
        <taxon>Verrucomicrobiales</taxon>
        <taxon>Verrucomicrobiaceae</taxon>
        <taxon>Phragmitibacter</taxon>
    </lineage>
</organism>
<sequence length="260" mass="29286">MHGMEKVPSALTLAQHRSHDYRFLIRCWRELVEEAGLRMRILTRVGGMPVYGLESKSPDDGRPEIYISAGVHGDEVAGPWGLLEWARENGALLRERRFLLFPAMNPVGMILNTRMDHQGRDLNRSFHELEDELMVAWRKLMEGRKLAIGLCLHEDYDGQGCYLYELNKTRKTIGKAVLQDCAEVIAVDGRRSMDGSRSNEGLIAKRKIPVLPGLPEAIVLHELGAPVALTFETPSEFSLVDRVRAQKTFITSALKHACVL</sequence>
<evidence type="ECO:0000256" key="1">
    <source>
        <dbReference type="ARBA" id="ARBA00001947"/>
    </source>
</evidence>
<dbReference type="InterPro" id="IPR055438">
    <property type="entry name" value="AstE_AspA_cat"/>
</dbReference>
<keyword evidence="4" id="KW-0862">Zinc</keyword>
<feature type="active site" description="Proton donor/acceptor" evidence="5">
    <location>
        <position position="232"/>
    </location>
</feature>
<dbReference type="GO" id="GO:0004181">
    <property type="term" value="F:metallocarboxypeptidase activity"/>
    <property type="evidence" value="ECO:0007669"/>
    <property type="project" value="InterPro"/>
</dbReference>
<gene>
    <name evidence="7" type="ORF">FEM03_23200</name>
</gene>
<name>A0A5R8K7I6_9BACT</name>
<feature type="domain" description="Peptidase M14" evidence="6">
    <location>
        <begin position="9"/>
        <end position="257"/>
    </location>
</feature>
<keyword evidence="8" id="KW-1185">Reference proteome</keyword>
<dbReference type="EMBL" id="VAUV01000027">
    <property type="protein sequence ID" value="TLD68314.1"/>
    <property type="molecule type" value="Genomic_DNA"/>
</dbReference>
<keyword evidence="3" id="KW-0378">Hydrolase</keyword>
<evidence type="ECO:0000256" key="2">
    <source>
        <dbReference type="ARBA" id="ARBA00022723"/>
    </source>
</evidence>
<keyword evidence="2" id="KW-0479">Metal-binding</keyword>